<proteinExistence type="predicted"/>
<dbReference type="EMBL" id="FNZM01000016">
    <property type="protein sequence ID" value="SEK08218.1"/>
    <property type="molecule type" value="Genomic_DNA"/>
</dbReference>
<reference evidence="1 2" key="1">
    <citation type="submission" date="2016-10" db="EMBL/GenBank/DDBJ databases">
        <authorList>
            <person name="Varghese N."/>
            <person name="Submissions S."/>
        </authorList>
    </citation>
    <scope>NUCLEOTIDE SEQUENCE [LARGE SCALE GENOMIC DNA]</scope>
    <source>
        <strain evidence="1 2">LMG 22274</strain>
    </source>
</reference>
<evidence type="ECO:0000313" key="1">
    <source>
        <dbReference type="EMBL" id="SEK08218.1"/>
    </source>
</evidence>
<dbReference type="RefSeq" id="WP_074986239.1">
    <property type="nucleotide sequence ID" value="NZ_CADFGN010000014.1"/>
</dbReference>
<dbReference type="Proteomes" id="UP000183529">
    <property type="component" value="Unassembled WGS sequence"/>
</dbReference>
<comment type="caution">
    <text evidence="1">The sequence shown here is derived from an EMBL/GenBank/DDBJ whole genome shotgun (WGS) entry which is preliminary data.</text>
</comment>
<evidence type="ECO:0000313" key="2">
    <source>
        <dbReference type="Proteomes" id="UP000183529"/>
    </source>
</evidence>
<dbReference type="InterPro" id="IPR054044">
    <property type="entry name" value="PFIN"/>
</dbReference>
<gene>
    <name evidence="1" type="ORF">SAMN05216550_116180</name>
</gene>
<dbReference type="Pfam" id="PF22162">
    <property type="entry name" value="PFIN"/>
    <property type="match status" value="1"/>
</dbReference>
<protein>
    <submittedName>
        <fullName evidence="1">Uncharacterized protein</fullName>
    </submittedName>
</protein>
<accession>A0AAQ1GKI8</accession>
<organism evidence="1 2">
    <name type="scientific">Paraburkholderia tropica</name>
    <dbReference type="NCBI Taxonomy" id="92647"/>
    <lineage>
        <taxon>Bacteria</taxon>
        <taxon>Pseudomonadati</taxon>
        <taxon>Pseudomonadota</taxon>
        <taxon>Betaproteobacteria</taxon>
        <taxon>Burkholderiales</taxon>
        <taxon>Burkholderiaceae</taxon>
        <taxon>Paraburkholderia</taxon>
    </lineage>
</organism>
<name>A0AAQ1GKI8_9BURK</name>
<dbReference type="AlphaFoldDB" id="A0AAQ1GKI8"/>
<sequence>MQTYLGPHRAANGQTLALFKVTTGQGEVFMSVSRTEFGNDERAVVEVRRDALFGLWRNDLPDAMRAFPARGRDDAMFNEKIELAEEGFRLGISDPVPLVEVRCGVRPRLVAAHATARPYISVIDGVARALWLASHGTPCFPVECAVSDAPLLARLAGTRRSRWMRVSEILPPPDFGRRDAPLNGASALQSAH</sequence>